<evidence type="ECO:0000256" key="13">
    <source>
        <dbReference type="ARBA" id="ARBA00057883"/>
    </source>
</evidence>
<dbReference type="GO" id="GO:0046872">
    <property type="term" value="F:metal ion binding"/>
    <property type="evidence" value="ECO:0007669"/>
    <property type="project" value="UniProtKB-KW"/>
</dbReference>
<evidence type="ECO:0000256" key="12">
    <source>
        <dbReference type="ARBA" id="ARBA00052293"/>
    </source>
</evidence>
<evidence type="ECO:0000256" key="2">
    <source>
        <dbReference type="ARBA" id="ARBA00004496"/>
    </source>
</evidence>
<dbReference type="InterPro" id="IPR050587">
    <property type="entry name" value="GNT1/Glycosyltrans_8"/>
</dbReference>
<evidence type="ECO:0000256" key="9">
    <source>
        <dbReference type="ARBA" id="ARBA00038162"/>
    </source>
</evidence>
<dbReference type="AlphaFoldDB" id="A9UWB6"/>
<keyword evidence="7" id="KW-0325">Glycoprotein</keyword>
<evidence type="ECO:0000256" key="6">
    <source>
        <dbReference type="ARBA" id="ARBA00023056"/>
    </source>
</evidence>
<dbReference type="PANTHER" id="PTHR11183">
    <property type="entry name" value="GLYCOGENIN SUBFAMILY MEMBER"/>
    <property type="match status" value="1"/>
</dbReference>
<dbReference type="CDD" id="cd02537">
    <property type="entry name" value="GT8_Glycogenin"/>
    <property type="match status" value="1"/>
</dbReference>
<evidence type="ECO:0000256" key="4">
    <source>
        <dbReference type="ARBA" id="ARBA00022679"/>
    </source>
</evidence>
<keyword evidence="6" id="KW-0320">Glycogen biosynthesis</keyword>
<dbReference type="Proteomes" id="UP000001357">
    <property type="component" value="Unassembled WGS sequence"/>
</dbReference>
<keyword evidence="5" id="KW-0479">Metal-binding</keyword>
<evidence type="ECO:0000256" key="10">
    <source>
        <dbReference type="ARBA" id="ARBA00038934"/>
    </source>
</evidence>
<name>A9UWB6_MONBE</name>
<evidence type="ECO:0000256" key="11">
    <source>
        <dbReference type="ARBA" id="ARBA00050886"/>
    </source>
</evidence>
<organism evidence="14 15">
    <name type="scientific">Monosiga brevicollis</name>
    <name type="common">Choanoflagellate</name>
    <dbReference type="NCBI Taxonomy" id="81824"/>
    <lineage>
        <taxon>Eukaryota</taxon>
        <taxon>Choanoflagellata</taxon>
        <taxon>Craspedida</taxon>
        <taxon>Salpingoecidae</taxon>
        <taxon>Monosiga</taxon>
    </lineage>
</organism>
<feature type="non-terminal residue" evidence="14">
    <location>
        <position position="1"/>
    </location>
</feature>
<dbReference type="GO" id="GO:0005737">
    <property type="term" value="C:cytoplasm"/>
    <property type="evidence" value="ECO:0000318"/>
    <property type="project" value="GO_Central"/>
</dbReference>
<dbReference type="GO" id="GO:0016757">
    <property type="term" value="F:glycosyltransferase activity"/>
    <property type="evidence" value="ECO:0000318"/>
    <property type="project" value="GO_Central"/>
</dbReference>
<evidence type="ECO:0000256" key="7">
    <source>
        <dbReference type="ARBA" id="ARBA00023180"/>
    </source>
</evidence>
<sequence length="225" mass="25331">THQAYVTLCTNDAYVVGAMLLAHSLRRTGTRRQIVCMITEQVADFQKDRLQDVFDRVFTVEELDSQDPFHLGLLQRPELGVTLTKLHAWKLTHYDNCVFLDADTLVLTNIDELFERNCFAAAPDIGWPDCFNSGVFVFQPSSAKFEDLVRLLASTGSFDGGDQGLLNEYFADWATQGGEARLPFAYNMTANASYGYAPAFERFKADIKVIHFIGARKPWMGMPDP</sequence>
<dbReference type="InterPro" id="IPR002495">
    <property type="entry name" value="Glyco_trans_8"/>
</dbReference>
<comment type="cofactor">
    <cofactor evidence="1">
        <name>Mn(2+)</name>
        <dbReference type="ChEBI" id="CHEBI:29035"/>
    </cofactor>
</comment>
<dbReference type="GO" id="GO:0005978">
    <property type="term" value="P:glycogen biosynthetic process"/>
    <property type="evidence" value="ECO:0007669"/>
    <property type="project" value="UniProtKB-KW"/>
</dbReference>
<evidence type="ECO:0000256" key="1">
    <source>
        <dbReference type="ARBA" id="ARBA00001936"/>
    </source>
</evidence>
<evidence type="ECO:0000313" key="15">
    <source>
        <dbReference type="Proteomes" id="UP000001357"/>
    </source>
</evidence>
<dbReference type="RefSeq" id="XP_001744585.1">
    <property type="nucleotide sequence ID" value="XM_001744533.1"/>
</dbReference>
<keyword evidence="3" id="KW-0963">Cytoplasm</keyword>
<keyword evidence="8" id="KW-0464">Manganese</keyword>
<keyword evidence="15" id="KW-1185">Reference proteome</keyword>
<feature type="non-terminal residue" evidence="14">
    <location>
        <position position="225"/>
    </location>
</feature>
<proteinExistence type="inferred from homology"/>
<dbReference type="STRING" id="81824.A9UWB6"/>
<dbReference type="InterPro" id="IPR029044">
    <property type="entry name" value="Nucleotide-diphossugar_trans"/>
</dbReference>
<dbReference type="Pfam" id="PF01501">
    <property type="entry name" value="Glyco_transf_8"/>
    <property type="match status" value="1"/>
</dbReference>
<dbReference type="Gene3D" id="3.90.550.10">
    <property type="entry name" value="Spore Coat Polysaccharide Biosynthesis Protein SpsA, Chain A"/>
    <property type="match status" value="1"/>
</dbReference>
<dbReference type="FunFam" id="3.90.550.10:FF:000092">
    <property type="entry name" value="Glycogenin 2"/>
    <property type="match status" value="1"/>
</dbReference>
<dbReference type="InParanoid" id="A9UWB6"/>
<dbReference type="OMA" id="ELFERNC"/>
<gene>
    <name evidence="14" type="ORF">MONBRDRAFT_1946</name>
</gene>
<keyword evidence="4" id="KW-0808">Transferase</keyword>
<accession>A9UWB6</accession>
<evidence type="ECO:0000256" key="8">
    <source>
        <dbReference type="ARBA" id="ARBA00023211"/>
    </source>
</evidence>
<dbReference type="SUPFAM" id="SSF53448">
    <property type="entry name" value="Nucleotide-diphospho-sugar transferases"/>
    <property type="match status" value="1"/>
</dbReference>
<dbReference type="EMBL" id="CH991547">
    <property type="protein sequence ID" value="EDQ90534.1"/>
    <property type="molecule type" value="Genomic_DNA"/>
</dbReference>
<comment type="catalytic activity">
    <reaction evidence="11">
        <text>[1,4-alpha-D-glucosyl](n)-L-tyrosyl-[glycogenin] + UDP-alpha-D-glucose = [1,4-alpha-D-glucosyl](n+1)-L-tyrosyl-[glycogenin] + UDP + H(+)</text>
        <dbReference type="Rhea" id="RHEA:56560"/>
        <dbReference type="Rhea" id="RHEA-COMP:14606"/>
        <dbReference type="Rhea" id="RHEA-COMP:14607"/>
        <dbReference type="ChEBI" id="CHEBI:15378"/>
        <dbReference type="ChEBI" id="CHEBI:58223"/>
        <dbReference type="ChEBI" id="CHEBI:58885"/>
        <dbReference type="ChEBI" id="CHEBI:140574"/>
        <dbReference type="EC" id="2.4.1.186"/>
    </reaction>
</comment>
<comment type="subcellular location">
    <subcellularLocation>
        <location evidence="2">Cytoplasm</location>
    </subcellularLocation>
</comment>
<dbReference type="GO" id="GO:0008466">
    <property type="term" value="F:glycogenin glucosyltransferase activity"/>
    <property type="evidence" value="ECO:0007669"/>
    <property type="project" value="UniProtKB-EC"/>
</dbReference>
<reference evidence="14 15" key="1">
    <citation type="journal article" date="2008" name="Nature">
        <title>The genome of the choanoflagellate Monosiga brevicollis and the origin of metazoans.</title>
        <authorList>
            <consortium name="JGI Sequencing"/>
            <person name="King N."/>
            <person name="Westbrook M.J."/>
            <person name="Young S.L."/>
            <person name="Kuo A."/>
            <person name="Abedin M."/>
            <person name="Chapman J."/>
            <person name="Fairclough S."/>
            <person name="Hellsten U."/>
            <person name="Isogai Y."/>
            <person name="Letunic I."/>
            <person name="Marr M."/>
            <person name="Pincus D."/>
            <person name="Putnam N."/>
            <person name="Rokas A."/>
            <person name="Wright K.J."/>
            <person name="Zuzow R."/>
            <person name="Dirks W."/>
            <person name="Good M."/>
            <person name="Goodstein D."/>
            <person name="Lemons D."/>
            <person name="Li W."/>
            <person name="Lyons J.B."/>
            <person name="Morris A."/>
            <person name="Nichols S."/>
            <person name="Richter D.J."/>
            <person name="Salamov A."/>
            <person name="Bork P."/>
            <person name="Lim W.A."/>
            <person name="Manning G."/>
            <person name="Miller W.T."/>
            <person name="McGinnis W."/>
            <person name="Shapiro H."/>
            <person name="Tjian R."/>
            <person name="Grigoriev I.V."/>
            <person name="Rokhsar D."/>
        </authorList>
    </citation>
    <scope>NUCLEOTIDE SEQUENCE [LARGE SCALE GENOMIC DNA]</scope>
    <source>
        <strain evidence="15">MX1 / ATCC 50154</strain>
    </source>
</reference>
<dbReference type="GeneID" id="5889966"/>
<comment type="catalytic activity">
    <reaction evidence="12">
        <text>L-tyrosyl-[glycogenin] + UDP-alpha-D-glucose = alpha-D-glucosyl-L-tyrosyl-[glycogenin] + UDP + H(+)</text>
        <dbReference type="Rhea" id="RHEA:23360"/>
        <dbReference type="Rhea" id="RHEA-COMP:14604"/>
        <dbReference type="Rhea" id="RHEA-COMP:14605"/>
        <dbReference type="ChEBI" id="CHEBI:15378"/>
        <dbReference type="ChEBI" id="CHEBI:46858"/>
        <dbReference type="ChEBI" id="CHEBI:58223"/>
        <dbReference type="ChEBI" id="CHEBI:58885"/>
        <dbReference type="ChEBI" id="CHEBI:140573"/>
        <dbReference type="EC" id="2.4.1.186"/>
    </reaction>
</comment>
<dbReference type="FunCoup" id="A9UWB6">
    <property type="interactions" value="489"/>
</dbReference>
<dbReference type="KEGG" id="mbr:MONBRDRAFT_1946"/>
<comment type="similarity">
    <text evidence="9">Belongs to the glycosyltransferase 8 family. Glycogenin subfamily.</text>
</comment>
<evidence type="ECO:0000256" key="5">
    <source>
        <dbReference type="ARBA" id="ARBA00022723"/>
    </source>
</evidence>
<evidence type="ECO:0000313" key="14">
    <source>
        <dbReference type="EMBL" id="EDQ90534.1"/>
    </source>
</evidence>
<comment type="function">
    <text evidence="13">Self-glucosylating initiator of glycogen synthesis. It catalyzes the formation of a short alpha (1,4)-glucosyl chain covalently attached via a glucose 1-O-tyrosyl linkage to internal tyrosine residues and these chains act as primers for the elongation reaction catalyzed by glycogen synthase.</text>
</comment>
<dbReference type="EC" id="2.4.1.186" evidence="10"/>
<protein>
    <recommendedName>
        <fullName evidence="10">glycogenin glucosyltransferase</fullName>
        <ecNumber evidence="10">2.4.1.186</ecNumber>
    </recommendedName>
</protein>
<dbReference type="eggNOG" id="KOG1950">
    <property type="taxonomic scope" value="Eukaryota"/>
</dbReference>
<evidence type="ECO:0000256" key="3">
    <source>
        <dbReference type="ARBA" id="ARBA00022490"/>
    </source>
</evidence>